<dbReference type="Proteomes" id="UP000275078">
    <property type="component" value="Unassembled WGS sequence"/>
</dbReference>
<accession>A0A3N4HXN6</accession>
<name>A0A3N4HXN6_ASCIM</name>
<protein>
    <recommendedName>
        <fullName evidence="1">DUF7918 domain-containing protein</fullName>
    </recommendedName>
</protein>
<dbReference type="OrthoDB" id="3364132at2759"/>
<sequence>MSHPDSNSITTIHNFHFSIHDKASGEALRVYPARSLIEPYCKTVYVETPEAGSNGGDTSSEGQFSFRITPVHRIDFLRTLGYHFQTYFDGITDFASLNITANENPYGGLRDCITVKDVPPIVHHFAGGLPYPYAAVPLRCKHYKLRFLPIQWTEEEIWQQPGYFNPEDGHHGVGTIKFTIQEIESIKPSLYAGSGMNSRFDAQANLDQKVVYEKALKGKTLTHTIGASEDYKLTIPTTTLRLKPHVLGSITFHYRSRSTLQAMGIIPYDEPTFVADDFDLIPKMEDLNPFGYSIPSMPLDARMTQLTIREPPPPPPRTSSSRGWFSNLSLNPMNLSKMVIRTNPNRQRDDEYRRLNEQLGNIQIDTTRRQDDDTSNVILAARNEVPIEEFDRERRLQRKRRRAKRIMAKQQMGQRSVQIVDLTLD</sequence>
<evidence type="ECO:0000313" key="2">
    <source>
        <dbReference type="EMBL" id="RPA76620.1"/>
    </source>
</evidence>
<organism evidence="2 3">
    <name type="scientific">Ascobolus immersus RN42</name>
    <dbReference type="NCBI Taxonomy" id="1160509"/>
    <lineage>
        <taxon>Eukaryota</taxon>
        <taxon>Fungi</taxon>
        <taxon>Dikarya</taxon>
        <taxon>Ascomycota</taxon>
        <taxon>Pezizomycotina</taxon>
        <taxon>Pezizomycetes</taxon>
        <taxon>Pezizales</taxon>
        <taxon>Ascobolaceae</taxon>
        <taxon>Ascobolus</taxon>
    </lineage>
</organism>
<evidence type="ECO:0000313" key="3">
    <source>
        <dbReference type="Proteomes" id="UP000275078"/>
    </source>
</evidence>
<keyword evidence="3" id="KW-1185">Reference proteome</keyword>
<reference evidence="2 3" key="1">
    <citation type="journal article" date="2018" name="Nat. Ecol. Evol.">
        <title>Pezizomycetes genomes reveal the molecular basis of ectomycorrhizal truffle lifestyle.</title>
        <authorList>
            <person name="Murat C."/>
            <person name="Payen T."/>
            <person name="Noel B."/>
            <person name="Kuo A."/>
            <person name="Morin E."/>
            <person name="Chen J."/>
            <person name="Kohler A."/>
            <person name="Krizsan K."/>
            <person name="Balestrini R."/>
            <person name="Da Silva C."/>
            <person name="Montanini B."/>
            <person name="Hainaut M."/>
            <person name="Levati E."/>
            <person name="Barry K.W."/>
            <person name="Belfiori B."/>
            <person name="Cichocki N."/>
            <person name="Clum A."/>
            <person name="Dockter R.B."/>
            <person name="Fauchery L."/>
            <person name="Guy J."/>
            <person name="Iotti M."/>
            <person name="Le Tacon F."/>
            <person name="Lindquist E.A."/>
            <person name="Lipzen A."/>
            <person name="Malagnac F."/>
            <person name="Mello A."/>
            <person name="Molinier V."/>
            <person name="Miyauchi S."/>
            <person name="Poulain J."/>
            <person name="Riccioni C."/>
            <person name="Rubini A."/>
            <person name="Sitrit Y."/>
            <person name="Splivallo R."/>
            <person name="Traeger S."/>
            <person name="Wang M."/>
            <person name="Zifcakova L."/>
            <person name="Wipf D."/>
            <person name="Zambonelli A."/>
            <person name="Paolocci F."/>
            <person name="Nowrousian M."/>
            <person name="Ottonello S."/>
            <person name="Baldrian P."/>
            <person name="Spatafora J.W."/>
            <person name="Henrissat B."/>
            <person name="Nagy L.G."/>
            <person name="Aury J.M."/>
            <person name="Wincker P."/>
            <person name="Grigoriev I.V."/>
            <person name="Bonfante P."/>
            <person name="Martin F.M."/>
        </authorList>
    </citation>
    <scope>NUCLEOTIDE SEQUENCE [LARGE SCALE GENOMIC DNA]</scope>
    <source>
        <strain evidence="2 3">RN42</strain>
    </source>
</reference>
<feature type="domain" description="DUF7918" evidence="1">
    <location>
        <begin position="63"/>
        <end position="268"/>
    </location>
</feature>
<dbReference type="EMBL" id="ML119741">
    <property type="protein sequence ID" value="RPA76620.1"/>
    <property type="molecule type" value="Genomic_DNA"/>
</dbReference>
<evidence type="ECO:0000259" key="1">
    <source>
        <dbReference type="Pfam" id="PF25534"/>
    </source>
</evidence>
<dbReference type="AlphaFoldDB" id="A0A3N4HXN6"/>
<dbReference type="Pfam" id="PF25534">
    <property type="entry name" value="DUF7918"/>
    <property type="match status" value="1"/>
</dbReference>
<dbReference type="InterPro" id="IPR057678">
    <property type="entry name" value="DUF7918"/>
</dbReference>
<proteinExistence type="predicted"/>
<gene>
    <name evidence="2" type="ORF">BJ508DRAFT_417529</name>
</gene>